<dbReference type="AlphaFoldDB" id="A0A3G9M801"/>
<evidence type="ECO:0000259" key="2">
    <source>
        <dbReference type="Pfam" id="PF13439"/>
    </source>
</evidence>
<proteinExistence type="predicted"/>
<sequence length="407" mass="46012">MTDIPSRKEKPAMSYNNGFRIAATGLSWPSLQPGGLNTYFQSICEQLTLERNTLDALICSDEQPQAPDRIRIHTIGSKQQSIWKRRELMQKYAAELFDKQPMDILYSHFAPYSVGPALEAKKRGIPVVTTFHGPWTEEMKIEGQGIKHFLKTTLAKSIEMKAYGLSDKFIVLSETFRDILHEHYKVPLSKIHIIPGAANVERFHPAEDRGAVRERLNLPQNATIVLTVRRLVNRMGLLQLLEAWRRVTERHPDHLLLIGGKGPLMEELASKVAEYNLHNHVRLLGYVSDEELPLYHQASNLFVVPTQALEGFGLITVEAMASGLPVLATPVGGSKEILRGFRPELLFQGTDSEAIAEGLLRVLDHRELLPNARECRDHVLSRYTWGHVAEQVEEVFRQVLDRKAAAK</sequence>
<evidence type="ECO:0000259" key="1">
    <source>
        <dbReference type="Pfam" id="PF00534"/>
    </source>
</evidence>
<dbReference type="InterPro" id="IPR001296">
    <property type="entry name" value="Glyco_trans_1"/>
</dbReference>
<keyword evidence="3" id="KW-0808">Transferase</keyword>
<accession>A0A3G9M801</accession>
<evidence type="ECO:0000313" key="3">
    <source>
        <dbReference type="EMBL" id="DAB41453.1"/>
    </source>
</evidence>
<protein>
    <submittedName>
        <fullName evidence="3">Glycosyltransferase GT4</fullName>
    </submittedName>
</protein>
<reference evidence="3" key="1">
    <citation type="journal article" date="2017" name="Synth Biol (Oxf)">
        <title>Tailor-made exopolysaccharides--CRISPR-Cas9 mediated genome editing in Paenibacillus polymyxa.</title>
        <authorList>
            <person name="Ruetering M."/>
            <person name="Cress B.F."/>
            <person name="Schilling M."/>
            <person name="Ruehmann B."/>
            <person name="Koffas M.A.G."/>
            <person name="Sieber V."/>
            <person name="Schmid J."/>
        </authorList>
    </citation>
    <scope>NUCLEOTIDE SEQUENCE</scope>
    <source>
        <strain evidence="3">DSM 365</strain>
    </source>
</reference>
<feature type="domain" description="Glycosyl transferase family 1" evidence="1">
    <location>
        <begin position="211"/>
        <end position="369"/>
    </location>
</feature>
<dbReference type="Pfam" id="PF00534">
    <property type="entry name" value="Glycos_transf_1"/>
    <property type="match status" value="1"/>
</dbReference>
<name>A0A3G9M801_PAEPO</name>
<feature type="domain" description="Glycosyltransferase subfamily 4-like N-terminal" evidence="2">
    <location>
        <begin position="33"/>
        <end position="202"/>
    </location>
</feature>
<dbReference type="Pfam" id="PF13439">
    <property type="entry name" value="Glyco_transf_4"/>
    <property type="match status" value="1"/>
</dbReference>
<dbReference type="InterPro" id="IPR028098">
    <property type="entry name" value="Glyco_trans_4-like_N"/>
</dbReference>
<dbReference type="Gene3D" id="3.40.50.2000">
    <property type="entry name" value="Glycogen Phosphorylase B"/>
    <property type="match status" value="2"/>
</dbReference>
<dbReference type="EMBL" id="BK010330">
    <property type="protein sequence ID" value="DAB41453.1"/>
    <property type="molecule type" value="Genomic_DNA"/>
</dbReference>
<gene>
    <name evidence="3" type="primary">pepJ</name>
</gene>
<dbReference type="CDD" id="cd03801">
    <property type="entry name" value="GT4_PimA-like"/>
    <property type="match status" value="1"/>
</dbReference>
<dbReference type="SUPFAM" id="SSF53756">
    <property type="entry name" value="UDP-Glycosyltransferase/glycogen phosphorylase"/>
    <property type="match status" value="1"/>
</dbReference>
<organism evidence="3">
    <name type="scientific">Paenibacillus polymyxa</name>
    <name type="common">Bacillus polymyxa</name>
    <dbReference type="NCBI Taxonomy" id="1406"/>
    <lineage>
        <taxon>Bacteria</taxon>
        <taxon>Bacillati</taxon>
        <taxon>Bacillota</taxon>
        <taxon>Bacilli</taxon>
        <taxon>Bacillales</taxon>
        <taxon>Paenibacillaceae</taxon>
        <taxon>Paenibacillus</taxon>
    </lineage>
</organism>
<dbReference type="PANTHER" id="PTHR12526">
    <property type="entry name" value="GLYCOSYLTRANSFERASE"/>
    <property type="match status" value="1"/>
</dbReference>
<dbReference type="GO" id="GO:0016757">
    <property type="term" value="F:glycosyltransferase activity"/>
    <property type="evidence" value="ECO:0007669"/>
    <property type="project" value="InterPro"/>
</dbReference>